<evidence type="ECO:0000313" key="4">
    <source>
        <dbReference type="EMBL" id="MFD0691942.1"/>
    </source>
</evidence>
<organism evidence="4 5">
    <name type="scientific">Actinomadura fibrosa</name>
    <dbReference type="NCBI Taxonomy" id="111802"/>
    <lineage>
        <taxon>Bacteria</taxon>
        <taxon>Bacillati</taxon>
        <taxon>Actinomycetota</taxon>
        <taxon>Actinomycetes</taxon>
        <taxon>Streptosporangiales</taxon>
        <taxon>Thermomonosporaceae</taxon>
        <taxon>Actinomadura</taxon>
    </lineage>
</organism>
<accession>A0ABW2Y3N3</accession>
<reference evidence="5" key="1">
    <citation type="journal article" date="2019" name="Int. J. Syst. Evol. Microbiol.">
        <title>The Global Catalogue of Microorganisms (GCM) 10K type strain sequencing project: providing services to taxonomists for standard genome sequencing and annotation.</title>
        <authorList>
            <consortium name="The Broad Institute Genomics Platform"/>
            <consortium name="The Broad Institute Genome Sequencing Center for Infectious Disease"/>
            <person name="Wu L."/>
            <person name="Ma J."/>
        </authorList>
    </citation>
    <scope>NUCLEOTIDE SEQUENCE [LARGE SCALE GENOMIC DNA]</scope>
    <source>
        <strain evidence="5">JCM 9371</strain>
    </source>
</reference>
<name>A0ABW2Y3N3_9ACTN</name>
<protein>
    <submittedName>
        <fullName evidence="4">GNAT family N-acetyltransferase</fullName>
    </submittedName>
</protein>
<gene>
    <name evidence="4" type="ORF">ACFQZM_46145</name>
</gene>
<evidence type="ECO:0000259" key="3">
    <source>
        <dbReference type="PROSITE" id="PS51186"/>
    </source>
</evidence>
<evidence type="ECO:0000256" key="1">
    <source>
        <dbReference type="ARBA" id="ARBA00022679"/>
    </source>
</evidence>
<evidence type="ECO:0000256" key="2">
    <source>
        <dbReference type="ARBA" id="ARBA00023315"/>
    </source>
</evidence>
<dbReference type="PROSITE" id="PS51186">
    <property type="entry name" value="GNAT"/>
    <property type="match status" value="1"/>
</dbReference>
<dbReference type="InterPro" id="IPR016181">
    <property type="entry name" value="Acyl_CoA_acyltransferase"/>
</dbReference>
<comment type="caution">
    <text evidence="4">The sequence shown here is derived from an EMBL/GenBank/DDBJ whole genome shotgun (WGS) entry which is preliminary data.</text>
</comment>
<dbReference type="Pfam" id="PF00583">
    <property type="entry name" value="Acetyltransf_1"/>
    <property type="match status" value="1"/>
</dbReference>
<dbReference type="EMBL" id="JBHTGP010000034">
    <property type="protein sequence ID" value="MFD0691942.1"/>
    <property type="molecule type" value="Genomic_DNA"/>
</dbReference>
<keyword evidence="5" id="KW-1185">Reference proteome</keyword>
<dbReference type="RefSeq" id="WP_242619276.1">
    <property type="nucleotide sequence ID" value="NZ_CAACUY010000056.1"/>
</dbReference>
<dbReference type="Gene3D" id="3.40.630.30">
    <property type="match status" value="1"/>
</dbReference>
<proteinExistence type="predicted"/>
<dbReference type="InterPro" id="IPR050832">
    <property type="entry name" value="Bact_Acetyltransf"/>
</dbReference>
<dbReference type="PANTHER" id="PTHR43877:SF2">
    <property type="entry name" value="AMINOALKYLPHOSPHONATE N-ACETYLTRANSFERASE-RELATED"/>
    <property type="match status" value="1"/>
</dbReference>
<sequence length="155" mass="16707">MAWDDPAAAGLRAAMQAEMEARYADRVADVLARAAAPESRLHSTLGVEAEQVAYVGVAYAGDAAVGHVALRWLDGDLELKRMYVAPGHRGSGAARVLLAAAEGAARSLGASRIILQTGDRQPEAVRLYEREGYAHIPVFPPYEWLDFSVCMEKVL</sequence>
<dbReference type="Proteomes" id="UP001597063">
    <property type="component" value="Unassembled WGS sequence"/>
</dbReference>
<keyword evidence="1" id="KW-0808">Transferase</keyword>
<dbReference type="SUPFAM" id="SSF55729">
    <property type="entry name" value="Acyl-CoA N-acyltransferases (Nat)"/>
    <property type="match status" value="1"/>
</dbReference>
<dbReference type="InterPro" id="IPR000182">
    <property type="entry name" value="GNAT_dom"/>
</dbReference>
<keyword evidence="2" id="KW-0012">Acyltransferase</keyword>
<evidence type="ECO:0000313" key="5">
    <source>
        <dbReference type="Proteomes" id="UP001597063"/>
    </source>
</evidence>
<dbReference type="CDD" id="cd04301">
    <property type="entry name" value="NAT_SF"/>
    <property type="match status" value="1"/>
</dbReference>
<dbReference type="PANTHER" id="PTHR43877">
    <property type="entry name" value="AMINOALKYLPHOSPHONATE N-ACETYLTRANSFERASE-RELATED-RELATED"/>
    <property type="match status" value="1"/>
</dbReference>
<feature type="domain" description="N-acetyltransferase" evidence="3">
    <location>
        <begin position="14"/>
        <end position="155"/>
    </location>
</feature>